<dbReference type="AlphaFoldDB" id="A0A1R2CNZ6"/>
<name>A0A1R2CNZ6_9CILI</name>
<gene>
    <name evidence="4" type="ORF">SteCoe_6804</name>
</gene>
<sequence length="665" mass="75719">MGSSESLSQIEYPSYFVKLETNRPAESPVLLNVSHQSELLRSPSPEIWTMVDWYDKVLAKFSQRPMLGTRKGNIYSWKTYNEVYELALNFGSGIENLGLCPEENHDGFSVKFISIYSINREEWNIADIGCTLYRISNVPLYDSLVKDHIDYIFSQTNLKTVVLSSNKLSRILELRREGKGQSLQTIISIEDPNDEQRAECQNLNIKLYSFNEIIAIGKENRKDIIRAQPKDLYSLSYSSGTTGSPKGVIITHENMVANLAGVIEILQITCDDVHLSYLPAAHIYEKVLSNVFYYCGGAIGFYSGDPQKLREDMYFLKPTVLACVPRILNRFSEVFRASVSSEPEKKRKVIQKMIDEKLERLRKYGDPTHKLYDFLYFNKFKKLFGGKIRLGTTAAAPMNGQTLDLIKIFFCCNFIEAYGQTEVAGATTFTTQKDMRSGQIGGPIGCMKVKLVDIPDMLYSSSNNPPSGEICVKGLSVQPKYFKNPEATAEVFDEEGWMHTGDVAILRDDGCLSIIDRKKSFLKLSQGEFVSPERVENIYMQCGCISFVFAYGDTFQNHLVSVVVPDRVFVEKEAQKHGIEKSWEDLCNDPLIKKLVLEKMSETGKKLGLSSVEQIRKIYLHPVMITPDSGLLTPTFKMKRKELREYFVNEIKQMYNEHHHHTHTL</sequence>
<evidence type="ECO:0000259" key="3">
    <source>
        <dbReference type="Pfam" id="PF00501"/>
    </source>
</evidence>
<dbReference type="PROSITE" id="PS00455">
    <property type="entry name" value="AMP_BINDING"/>
    <property type="match status" value="1"/>
</dbReference>
<dbReference type="GO" id="GO:0005783">
    <property type="term" value="C:endoplasmic reticulum"/>
    <property type="evidence" value="ECO:0007669"/>
    <property type="project" value="TreeGrafter"/>
</dbReference>
<comment type="caution">
    <text evidence="4">The sequence shown here is derived from an EMBL/GenBank/DDBJ whole genome shotgun (WGS) entry which is preliminary data.</text>
</comment>
<dbReference type="EMBL" id="MPUH01000096">
    <property type="protein sequence ID" value="OMJ90727.1"/>
    <property type="molecule type" value="Genomic_DNA"/>
</dbReference>
<evidence type="ECO:0000256" key="1">
    <source>
        <dbReference type="ARBA" id="ARBA00022741"/>
    </source>
</evidence>
<dbReference type="SUPFAM" id="SSF56801">
    <property type="entry name" value="Acetyl-CoA synthetase-like"/>
    <property type="match status" value="1"/>
</dbReference>
<evidence type="ECO:0000313" key="4">
    <source>
        <dbReference type="EMBL" id="OMJ90727.1"/>
    </source>
</evidence>
<dbReference type="Proteomes" id="UP000187209">
    <property type="component" value="Unassembled WGS sequence"/>
</dbReference>
<dbReference type="GO" id="GO:0004467">
    <property type="term" value="F:long-chain fatty acid-CoA ligase activity"/>
    <property type="evidence" value="ECO:0007669"/>
    <property type="project" value="TreeGrafter"/>
</dbReference>
<dbReference type="Gene3D" id="3.40.50.12780">
    <property type="entry name" value="N-terminal domain of ligase-like"/>
    <property type="match status" value="1"/>
</dbReference>
<organism evidence="4 5">
    <name type="scientific">Stentor coeruleus</name>
    <dbReference type="NCBI Taxonomy" id="5963"/>
    <lineage>
        <taxon>Eukaryota</taxon>
        <taxon>Sar</taxon>
        <taxon>Alveolata</taxon>
        <taxon>Ciliophora</taxon>
        <taxon>Postciliodesmatophora</taxon>
        <taxon>Heterotrichea</taxon>
        <taxon>Heterotrichida</taxon>
        <taxon>Stentoridae</taxon>
        <taxon>Stentor</taxon>
    </lineage>
</organism>
<proteinExistence type="predicted"/>
<protein>
    <recommendedName>
        <fullName evidence="3">AMP-dependent synthetase/ligase domain-containing protein</fullName>
    </recommendedName>
</protein>
<accession>A0A1R2CNZ6</accession>
<dbReference type="InterPro" id="IPR020845">
    <property type="entry name" value="AMP-binding_CS"/>
</dbReference>
<keyword evidence="5" id="KW-1185">Reference proteome</keyword>
<reference evidence="4 5" key="1">
    <citation type="submission" date="2016-11" db="EMBL/GenBank/DDBJ databases">
        <title>The macronuclear genome of Stentor coeruleus: a giant cell with tiny introns.</title>
        <authorList>
            <person name="Slabodnick M."/>
            <person name="Ruby J.G."/>
            <person name="Reiff S.B."/>
            <person name="Swart E.C."/>
            <person name="Gosai S."/>
            <person name="Prabakaran S."/>
            <person name="Witkowska E."/>
            <person name="Larue G.E."/>
            <person name="Fisher S."/>
            <person name="Freeman R.M."/>
            <person name="Gunawardena J."/>
            <person name="Chu W."/>
            <person name="Stover N.A."/>
            <person name="Gregory B.D."/>
            <person name="Nowacki M."/>
            <person name="Derisi J."/>
            <person name="Roy S.W."/>
            <person name="Marshall W.F."/>
            <person name="Sood P."/>
        </authorList>
    </citation>
    <scope>NUCLEOTIDE SEQUENCE [LARGE SCALE GENOMIC DNA]</scope>
    <source>
        <strain evidence="4">WM001</strain>
    </source>
</reference>
<dbReference type="PANTHER" id="PTHR43272">
    <property type="entry name" value="LONG-CHAIN-FATTY-ACID--COA LIGASE"/>
    <property type="match status" value="1"/>
</dbReference>
<evidence type="ECO:0000313" key="5">
    <source>
        <dbReference type="Proteomes" id="UP000187209"/>
    </source>
</evidence>
<dbReference type="InterPro" id="IPR000873">
    <property type="entry name" value="AMP-dep_synth/lig_dom"/>
</dbReference>
<dbReference type="GO" id="GO:0016020">
    <property type="term" value="C:membrane"/>
    <property type="evidence" value="ECO:0007669"/>
    <property type="project" value="TreeGrafter"/>
</dbReference>
<keyword evidence="1" id="KW-0547">Nucleotide-binding</keyword>
<dbReference type="GO" id="GO:0005524">
    <property type="term" value="F:ATP binding"/>
    <property type="evidence" value="ECO:0007669"/>
    <property type="project" value="UniProtKB-KW"/>
</dbReference>
<dbReference type="Pfam" id="PF00501">
    <property type="entry name" value="AMP-binding"/>
    <property type="match status" value="1"/>
</dbReference>
<dbReference type="PANTHER" id="PTHR43272:SF33">
    <property type="entry name" value="AMP-BINDING DOMAIN-CONTAINING PROTEIN-RELATED"/>
    <property type="match status" value="1"/>
</dbReference>
<evidence type="ECO:0000256" key="2">
    <source>
        <dbReference type="ARBA" id="ARBA00022840"/>
    </source>
</evidence>
<dbReference type="InterPro" id="IPR042099">
    <property type="entry name" value="ANL_N_sf"/>
</dbReference>
<feature type="domain" description="AMP-dependent synthetase/ligase" evidence="3">
    <location>
        <begin position="61"/>
        <end position="482"/>
    </location>
</feature>
<dbReference type="OrthoDB" id="1700726at2759"/>
<keyword evidence="2" id="KW-0067">ATP-binding</keyword>